<keyword evidence="4" id="KW-1134">Transmembrane beta strand</keyword>
<dbReference type="InterPro" id="IPR000498">
    <property type="entry name" value="OmpA-like_TM_dom"/>
</dbReference>
<keyword evidence="7" id="KW-0626">Porin</keyword>
<dbReference type="GO" id="GO:0009279">
    <property type="term" value="C:cell outer membrane"/>
    <property type="evidence" value="ECO:0007669"/>
    <property type="project" value="UniProtKB-SubCell"/>
</dbReference>
<keyword evidence="5" id="KW-0812">Transmembrane</keyword>
<dbReference type="Gene3D" id="3.30.1330.60">
    <property type="entry name" value="OmpA-like domain"/>
    <property type="match status" value="1"/>
</dbReference>
<name>A0AAW4ACB7_VIBAN</name>
<dbReference type="InterPro" id="IPR006665">
    <property type="entry name" value="OmpA-like"/>
</dbReference>
<evidence type="ECO:0000256" key="9">
    <source>
        <dbReference type="ARBA" id="ARBA00023237"/>
    </source>
</evidence>
<dbReference type="InterPro" id="IPR011250">
    <property type="entry name" value="OMP/PagP_B-barrel"/>
</dbReference>
<evidence type="ECO:0000313" key="13">
    <source>
        <dbReference type="EMBL" id="MBF4271390.1"/>
    </source>
</evidence>
<proteinExistence type="inferred from homology"/>
<evidence type="ECO:0000256" key="2">
    <source>
        <dbReference type="ARBA" id="ARBA00005710"/>
    </source>
</evidence>
<organism evidence="13 14">
    <name type="scientific">Vibrio anguillarum</name>
    <name type="common">Listonella anguillarum</name>
    <dbReference type="NCBI Taxonomy" id="55601"/>
    <lineage>
        <taxon>Bacteria</taxon>
        <taxon>Pseudomonadati</taxon>
        <taxon>Pseudomonadota</taxon>
        <taxon>Gammaproteobacteria</taxon>
        <taxon>Vibrionales</taxon>
        <taxon>Vibrionaceae</taxon>
        <taxon>Vibrio</taxon>
    </lineage>
</organism>
<gene>
    <name evidence="13" type="ORF">EAY07_04925</name>
</gene>
<dbReference type="EMBL" id="RDOM01000010">
    <property type="protein sequence ID" value="MBF4271390.1"/>
    <property type="molecule type" value="Genomic_DNA"/>
</dbReference>
<keyword evidence="6" id="KW-0406">Ion transport</keyword>
<feature type="chain" id="PRO_5044477164" evidence="11">
    <location>
        <begin position="33"/>
        <end position="339"/>
    </location>
</feature>
<evidence type="ECO:0000256" key="7">
    <source>
        <dbReference type="ARBA" id="ARBA00023114"/>
    </source>
</evidence>
<evidence type="ECO:0000259" key="12">
    <source>
        <dbReference type="PROSITE" id="PS51123"/>
    </source>
</evidence>
<dbReference type="PROSITE" id="PS51123">
    <property type="entry name" value="OMPA_2"/>
    <property type="match status" value="1"/>
</dbReference>
<dbReference type="Pfam" id="PF00691">
    <property type="entry name" value="OmpA"/>
    <property type="match status" value="1"/>
</dbReference>
<keyword evidence="8 10" id="KW-0472">Membrane</keyword>
<evidence type="ECO:0000256" key="6">
    <source>
        <dbReference type="ARBA" id="ARBA00023065"/>
    </source>
</evidence>
<dbReference type="GO" id="GO:0046930">
    <property type="term" value="C:pore complex"/>
    <property type="evidence" value="ECO:0007669"/>
    <property type="project" value="UniProtKB-KW"/>
</dbReference>
<evidence type="ECO:0000256" key="4">
    <source>
        <dbReference type="ARBA" id="ARBA00022452"/>
    </source>
</evidence>
<dbReference type="Proteomes" id="UP000722957">
    <property type="component" value="Unassembled WGS sequence"/>
</dbReference>
<evidence type="ECO:0000256" key="3">
    <source>
        <dbReference type="ARBA" id="ARBA00022448"/>
    </source>
</evidence>
<feature type="signal peptide" evidence="11">
    <location>
        <begin position="1"/>
        <end position="32"/>
    </location>
</feature>
<dbReference type="GO" id="GO:0006811">
    <property type="term" value="P:monoatomic ion transport"/>
    <property type="evidence" value="ECO:0007669"/>
    <property type="project" value="UniProtKB-KW"/>
</dbReference>
<dbReference type="SUPFAM" id="SSF56925">
    <property type="entry name" value="OMPA-like"/>
    <property type="match status" value="1"/>
</dbReference>
<dbReference type="Gene3D" id="2.40.160.20">
    <property type="match status" value="1"/>
</dbReference>
<dbReference type="Pfam" id="PF01389">
    <property type="entry name" value="OmpA_membrane"/>
    <property type="match status" value="1"/>
</dbReference>
<evidence type="ECO:0000256" key="1">
    <source>
        <dbReference type="ARBA" id="ARBA00004571"/>
    </source>
</evidence>
<dbReference type="InterPro" id="IPR036737">
    <property type="entry name" value="OmpA-like_sf"/>
</dbReference>
<dbReference type="InterPro" id="IPR050330">
    <property type="entry name" value="Bact_OuterMem_StrucFunc"/>
</dbReference>
<comment type="caution">
    <text evidence="13">The sequence shown here is derived from an EMBL/GenBank/DDBJ whole genome shotgun (WGS) entry which is preliminary data.</text>
</comment>
<evidence type="ECO:0000256" key="5">
    <source>
        <dbReference type="ARBA" id="ARBA00022692"/>
    </source>
</evidence>
<dbReference type="PRINTS" id="PR01021">
    <property type="entry name" value="OMPADOMAIN"/>
</dbReference>
<protein>
    <submittedName>
        <fullName evidence="13">OmpA family protein</fullName>
    </submittedName>
</protein>
<evidence type="ECO:0000256" key="10">
    <source>
        <dbReference type="PROSITE-ProRule" id="PRU00473"/>
    </source>
</evidence>
<comment type="similarity">
    <text evidence="2">Belongs to the outer membrane OOP (TC 1.B.6) superfamily. OmpA family.</text>
</comment>
<dbReference type="PANTHER" id="PTHR30329">
    <property type="entry name" value="STATOR ELEMENT OF FLAGELLAR MOTOR COMPLEX"/>
    <property type="match status" value="1"/>
</dbReference>
<evidence type="ECO:0000313" key="14">
    <source>
        <dbReference type="Proteomes" id="UP000722957"/>
    </source>
</evidence>
<dbReference type="CDD" id="cd07185">
    <property type="entry name" value="OmpA_C-like"/>
    <property type="match status" value="1"/>
</dbReference>
<keyword evidence="3" id="KW-0813">Transport</keyword>
<evidence type="ECO:0000256" key="11">
    <source>
        <dbReference type="SAM" id="SignalP"/>
    </source>
</evidence>
<keyword evidence="9" id="KW-0998">Cell outer membrane</keyword>
<comment type="subcellular location">
    <subcellularLocation>
        <location evidence="1">Cell outer membrane</location>
        <topology evidence="1">Multi-pass membrane protein</topology>
    </subcellularLocation>
</comment>
<accession>A0AAW4ACB7</accession>
<dbReference type="InterPro" id="IPR006664">
    <property type="entry name" value="OMP_bac"/>
</dbReference>
<dbReference type="PANTHER" id="PTHR30329:SF21">
    <property type="entry name" value="LIPOPROTEIN YIAD-RELATED"/>
    <property type="match status" value="1"/>
</dbReference>
<feature type="domain" description="OmpA-like" evidence="12">
    <location>
        <begin position="218"/>
        <end position="335"/>
    </location>
</feature>
<evidence type="ECO:0000256" key="8">
    <source>
        <dbReference type="ARBA" id="ARBA00023136"/>
    </source>
</evidence>
<dbReference type="GO" id="GO:0015288">
    <property type="term" value="F:porin activity"/>
    <property type="evidence" value="ECO:0007669"/>
    <property type="project" value="UniProtKB-KW"/>
</dbReference>
<keyword evidence="11" id="KW-0732">Signal</keyword>
<reference evidence="13 14" key="1">
    <citation type="journal article" date="2021" name="PeerJ">
        <title>Analysis of 44 Vibrio anguillarum genomes reveals high genetic diversity.</title>
        <authorList>
            <person name="Hansen M.J."/>
            <person name="Dalsgaard I."/>
        </authorList>
    </citation>
    <scope>NUCLEOTIDE SEQUENCE [LARGE SCALE GENOMIC DNA]</scope>
    <source>
        <strain evidence="13 14">17-16730-2A</strain>
    </source>
</reference>
<sequence>MITINRKGKSMKKLAAAAVSMALVFASSAAMAEVYVGAKVGKSWLDDACRAGDVCEDESSTVGAYLGYQAFNWLSLEAGYDYLGKFSGAGLNDEKVTAITLAPKVSLPLTDAIALYAKVGGAYVDYGNKDDYSYLGAAGIEFNTDNNVTLRLEYQSLTDINNDLVRAAGNSATLGVSYKFGGSKAEPAPVIVQEVFVEEVVQPMVEPVVIPQEPETVVKHVPFQRLDSSSFAHNSTKLTAESTNQLDKLVKYLQAYPQADAEIIGHTDSTGAAAYNQKLSEKRAQVVADVVIAKGVDANRLTVKGEGENSPIASNDTVEGRKQNRRVDIVIPSFDYEVK</sequence>
<dbReference type="AlphaFoldDB" id="A0AAW4ACB7"/>
<dbReference type="SUPFAM" id="SSF103088">
    <property type="entry name" value="OmpA-like"/>
    <property type="match status" value="1"/>
</dbReference>